<accession>A0A0W0VWS6</accession>
<gene>
    <name evidence="1" type="ORF">Lmac_2484</name>
</gene>
<name>A0A0W0VWS6_9GAMM</name>
<dbReference type="EMBL" id="LNYL01000050">
    <property type="protein sequence ID" value="KTD24397.1"/>
    <property type="molecule type" value="Genomic_DNA"/>
</dbReference>
<sequence length="56" mass="6794">MKFKNNDEQMTHPLGKYIPLHILDEFFDNDLSDRLIPLMEVIQKETFENLINFLQR</sequence>
<protein>
    <submittedName>
        <fullName evidence="1">Uncharacterized protein</fullName>
    </submittedName>
</protein>
<reference evidence="1 2" key="1">
    <citation type="submission" date="2015-11" db="EMBL/GenBank/DDBJ databases">
        <title>Genomic analysis of 38 Legionella species identifies large and diverse effector repertoires.</title>
        <authorList>
            <person name="Burstein D."/>
            <person name="Amaro F."/>
            <person name="Zusman T."/>
            <person name="Lifshitz Z."/>
            <person name="Cohen O."/>
            <person name="Gilbert J.A."/>
            <person name="Pupko T."/>
            <person name="Shuman H.A."/>
            <person name="Segal G."/>
        </authorList>
    </citation>
    <scope>NUCLEOTIDE SEQUENCE [LARGE SCALE GENOMIC DNA]</scope>
    <source>
        <strain evidence="1 2">PX-1-G2-E2</strain>
    </source>
</reference>
<evidence type="ECO:0000313" key="2">
    <source>
        <dbReference type="Proteomes" id="UP000054908"/>
    </source>
</evidence>
<dbReference type="AlphaFoldDB" id="A0A0W0VWS6"/>
<dbReference type="Proteomes" id="UP000054908">
    <property type="component" value="Unassembled WGS sequence"/>
</dbReference>
<evidence type="ECO:0000313" key="1">
    <source>
        <dbReference type="EMBL" id="KTD24397.1"/>
    </source>
</evidence>
<comment type="caution">
    <text evidence="1">The sequence shown here is derived from an EMBL/GenBank/DDBJ whole genome shotgun (WGS) entry which is preliminary data.</text>
</comment>
<dbReference type="PATRIC" id="fig|466.6.peg.2647"/>
<keyword evidence="2" id="KW-1185">Reference proteome</keyword>
<proteinExistence type="predicted"/>
<organism evidence="1 2">
    <name type="scientific">Legionella maceachernii</name>
    <dbReference type="NCBI Taxonomy" id="466"/>
    <lineage>
        <taxon>Bacteria</taxon>
        <taxon>Pseudomonadati</taxon>
        <taxon>Pseudomonadota</taxon>
        <taxon>Gammaproteobacteria</taxon>
        <taxon>Legionellales</taxon>
        <taxon>Legionellaceae</taxon>
        <taxon>Legionella</taxon>
    </lineage>
</organism>